<comment type="caution">
    <text evidence="2">The sequence shown here is derived from an EMBL/GenBank/DDBJ whole genome shotgun (WGS) entry which is preliminary data.</text>
</comment>
<accession>A0A4Y2GCJ6</accession>
<sequence>MKCPQQHPPPPLSKKYGSTPLSKKE</sequence>
<protein>
    <submittedName>
        <fullName evidence="2">Uncharacterized protein</fullName>
    </submittedName>
</protein>
<evidence type="ECO:0000313" key="3">
    <source>
        <dbReference type="Proteomes" id="UP000499080"/>
    </source>
</evidence>
<proteinExistence type="predicted"/>
<name>A0A4Y2GCJ6_ARAVE</name>
<keyword evidence="3" id="KW-1185">Reference proteome</keyword>
<feature type="non-terminal residue" evidence="2">
    <location>
        <position position="25"/>
    </location>
</feature>
<evidence type="ECO:0000313" key="2">
    <source>
        <dbReference type="EMBL" id="GBM50445.1"/>
    </source>
</evidence>
<organism evidence="2 3">
    <name type="scientific">Araneus ventricosus</name>
    <name type="common">Orbweaver spider</name>
    <name type="synonym">Epeira ventricosa</name>
    <dbReference type="NCBI Taxonomy" id="182803"/>
    <lineage>
        <taxon>Eukaryota</taxon>
        <taxon>Metazoa</taxon>
        <taxon>Ecdysozoa</taxon>
        <taxon>Arthropoda</taxon>
        <taxon>Chelicerata</taxon>
        <taxon>Arachnida</taxon>
        <taxon>Araneae</taxon>
        <taxon>Araneomorphae</taxon>
        <taxon>Entelegynae</taxon>
        <taxon>Araneoidea</taxon>
        <taxon>Araneidae</taxon>
        <taxon>Araneus</taxon>
    </lineage>
</organism>
<dbReference type="Proteomes" id="UP000499080">
    <property type="component" value="Unassembled WGS sequence"/>
</dbReference>
<evidence type="ECO:0000256" key="1">
    <source>
        <dbReference type="SAM" id="MobiDB-lite"/>
    </source>
</evidence>
<reference evidence="2 3" key="1">
    <citation type="journal article" date="2019" name="Sci. Rep.">
        <title>Orb-weaving spider Araneus ventricosus genome elucidates the spidroin gene catalogue.</title>
        <authorList>
            <person name="Kono N."/>
            <person name="Nakamura H."/>
            <person name="Ohtoshi R."/>
            <person name="Moran D.A.P."/>
            <person name="Shinohara A."/>
            <person name="Yoshida Y."/>
            <person name="Fujiwara M."/>
            <person name="Mori M."/>
            <person name="Tomita M."/>
            <person name="Arakawa K."/>
        </authorList>
    </citation>
    <scope>NUCLEOTIDE SEQUENCE [LARGE SCALE GENOMIC DNA]</scope>
</reference>
<dbReference type="EMBL" id="BGPR01001299">
    <property type="protein sequence ID" value="GBM50445.1"/>
    <property type="molecule type" value="Genomic_DNA"/>
</dbReference>
<dbReference type="AlphaFoldDB" id="A0A4Y2GCJ6"/>
<gene>
    <name evidence="2" type="ORF">AVEN_53020_1</name>
</gene>
<feature type="region of interest" description="Disordered" evidence="1">
    <location>
        <begin position="1"/>
        <end position="25"/>
    </location>
</feature>
<feature type="compositionally biased region" description="Pro residues" evidence="1">
    <location>
        <begin position="1"/>
        <end position="12"/>
    </location>
</feature>